<keyword evidence="1" id="KW-0812">Transmembrane</keyword>
<keyword evidence="1" id="KW-0472">Membrane</keyword>
<accession>A0A7W4W943</accession>
<comment type="caution">
    <text evidence="2">The sequence shown here is derived from an EMBL/GenBank/DDBJ whole genome shotgun (WGS) entry which is preliminary data.</text>
</comment>
<evidence type="ECO:0000313" key="2">
    <source>
        <dbReference type="EMBL" id="MBB3059884.1"/>
    </source>
</evidence>
<evidence type="ECO:0000313" key="3">
    <source>
        <dbReference type="Proteomes" id="UP000535937"/>
    </source>
</evidence>
<keyword evidence="1" id="KW-1133">Transmembrane helix</keyword>
<organism evidence="2 3">
    <name type="scientific">Microbulbifer rhizosphaerae</name>
    <dbReference type="NCBI Taxonomy" id="1562603"/>
    <lineage>
        <taxon>Bacteria</taxon>
        <taxon>Pseudomonadati</taxon>
        <taxon>Pseudomonadota</taxon>
        <taxon>Gammaproteobacteria</taxon>
        <taxon>Cellvibrionales</taxon>
        <taxon>Microbulbiferaceae</taxon>
        <taxon>Microbulbifer</taxon>
    </lineage>
</organism>
<feature type="transmembrane region" description="Helical" evidence="1">
    <location>
        <begin position="20"/>
        <end position="40"/>
    </location>
</feature>
<keyword evidence="3" id="KW-1185">Reference proteome</keyword>
<dbReference type="EMBL" id="JACHWZ010000002">
    <property type="protein sequence ID" value="MBB3059884.1"/>
    <property type="molecule type" value="Genomic_DNA"/>
</dbReference>
<proteinExistence type="predicted"/>
<name>A0A7W4W943_9GAMM</name>
<gene>
    <name evidence="2" type="ORF">FHS09_000692</name>
</gene>
<reference evidence="2 3" key="1">
    <citation type="submission" date="2020-08" db="EMBL/GenBank/DDBJ databases">
        <title>Genomic Encyclopedia of Type Strains, Phase III (KMG-III): the genomes of soil and plant-associated and newly described type strains.</title>
        <authorList>
            <person name="Whitman W."/>
        </authorList>
    </citation>
    <scope>NUCLEOTIDE SEQUENCE [LARGE SCALE GENOMIC DNA]</scope>
    <source>
        <strain evidence="2 3">CECT 8799</strain>
    </source>
</reference>
<dbReference type="Proteomes" id="UP000535937">
    <property type="component" value="Unassembled WGS sequence"/>
</dbReference>
<sequence>MTSNCSALFPDLEFADQLPLPGLWMVASVLVRGGICIFLLGAKDRATIRAAEVPWNVDKASYNRRHGRR</sequence>
<protein>
    <submittedName>
        <fullName evidence="2">Uncharacterized protein</fullName>
    </submittedName>
</protein>
<dbReference type="AlphaFoldDB" id="A0A7W4W943"/>
<evidence type="ECO:0000256" key="1">
    <source>
        <dbReference type="SAM" id="Phobius"/>
    </source>
</evidence>